<evidence type="ECO:0000313" key="2">
    <source>
        <dbReference type="Proteomes" id="UP000003460"/>
    </source>
</evidence>
<dbReference type="EMBL" id="ACIJ02000018">
    <property type="protein sequence ID" value="EEX72086.1"/>
    <property type="molecule type" value="Genomic_DNA"/>
</dbReference>
<evidence type="ECO:0000313" key="1">
    <source>
        <dbReference type="EMBL" id="EEX72086.1"/>
    </source>
</evidence>
<keyword evidence="2" id="KW-1185">Reference proteome</keyword>
<gene>
    <name evidence="1" type="ORF">GCWU000325_01630</name>
</gene>
<accession>C9LHC8</accession>
<dbReference type="AlphaFoldDB" id="C9LHC8"/>
<organism evidence="1 2">
    <name type="scientific">Alloprevotella tannerae ATCC 51259</name>
    <dbReference type="NCBI Taxonomy" id="626522"/>
    <lineage>
        <taxon>Bacteria</taxon>
        <taxon>Pseudomonadati</taxon>
        <taxon>Bacteroidota</taxon>
        <taxon>Bacteroidia</taxon>
        <taxon>Bacteroidales</taxon>
        <taxon>Prevotellaceae</taxon>
        <taxon>Alloprevotella</taxon>
    </lineage>
</organism>
<reference evidence="1" key="1">
    <citation type="submission" date="2009-09" db="EMBL/GenBank/DDBJ databases">
        <authorList>
            <person name="Weinstock G."/>
            <person name="Sodergren E."/>
            <person name="Clifton S."/>
            <person name="Fulton L."/>
            <person name="Fulton B."/>
            <person name="Courtney L."/>
            <person name="Fronick C."/>
            <person name="Harrison M."/>
            <person name="Strong C."/>
            <person name="Farmer C."/>
            <person name="Delahaunty K."/>
            <person name="Markovic C."/>
            <person name="Hall O."/>
            <person name="Minx P."/>
            <person name="Tomlinson C."/>
            <person name="Mitreva M."/>
            <person name="Nelson J."/>
            <person name="Hou S."/>
            <person name="Wollam A."/>
            <person name="Pepin K.H."/>
            <person name="Johnson M."/>
            <person name="Bhonagiri V."/>
            <person name="Nash W.E."/>
            <person name="Warren W."/>
            <person name="Chinwalla A."/>
            <person name="Mardis E.R."/>
            <person name="Wilson R.K."/>
        </authorList>
    </citation>
    <scope>NUCLEOTIDE SEQUENCE [LARGE SCALE GENOMIC DNA]</scope>
    <source>
        <strain evidence="1">ATCC 51259</strain>
    </source>
</reference>
<sequence length="41" mass="4879">MLCAHRRLPYPAAVPTDIMEQGKMAHMKQIKRLQNNKQWPF</sequence>
<protein>
    <submittedName>
        <fullName evidence="1">Uncharacterized protein</fullName>
    </submittedName>
</protein>
<proteinExistence type="predicted"/>
<name>C9LHC8_9BACT</name>
<dbReference type="Proteomes" id="UP000003460">
    <property type="component" value="Unassembled WGS sequence"/>
</dbReference>
<comment type="caution">
    <text evidence="1">The sequence shown here is derived from an EMBL/GenBank/DDBJ whole genome shotgun (WGS) entry which is preliminary data.</text>
</comment>
<dbReference type="HOGENOM" id="CLU_3274773_0_0_10"/>